<dbReference type="STRING" id="1618023.UH38_16100"/>
<organism evidence="2 3">
    <name type="scientific">Aliterella atlantica CENA595</name>
    <dbReference type="NCBI Taxonomy" id="1618023"/>
    <lineage>
        <taxon>Bacteria</taxon>
        <taxon>Bacillati</taxon>
        <taxon>Cyanobacteriota</taxon>
        <taxon>Cyanophyceae</taxon>
        <taxon>Chroococcidiopsidales</taxon>
        <taxon>Aliterellaceae</taxon>
        <taxon>Aliterella</taxon>
    </lineage>
</organism>
<dbReference type="EMBL" id="JYON01000018">
    <property type="protein sequence ID" value="KJH70755.1"/>
    <property type="molecule type" value="Genomic_DNA"/>
</dbReference>
<evidence type="ECO:0000313" key="3">
    <source>
        <dbReference type="Proteomes" id="UP000032452"/>
    </source>
</evidence>
<comment type="caution">
    <text evidence="2">The sequence shown here is derived from an EMBL/GenBank/DDBJ whole genome shotgun (WGS) entry which is preliminary data.</text>
</comment>
<gene>
    <name evidence="2" type="ORF">UH38_16100</name>
</gene>
<evidence type="ECO:0000256" key="1">
    <source>
        <dbReference type="SAM" id="Phobius"/>
    </source>
</evidence>
<name>A0A0D8ZPV7_9CYAN</name>
<keyword evidence="1" id="KW-1133">Transmembrane helix</keyword>
<sequence length="91" mass="9995">MYISPRATLVRNVSVSLINGTVTLIILLIAPLGLMAVIINTVLIALATYIVSVGADRVTAYLQREEQAELLAKDRRSQMRVASSAKVTRRR</sequence>
<reference evidence="2 3" key="1">
    <citation type="submission" date="2015-02" db="EMBL/GenBank/DDBJ databases">
        <title>Draft genome of a novel marine cyanobacterium (Chroococcales) isolated from South Atlantic Ocean.</title>
        <authorList>
            <person name="Rigonato J."/>
            <person name="Alvarenga D.O."/>
            <person name="Branco L.H."/>
            <person name="Varani A.M."/>
            <person name="Brandini F.P."/>
            <person name="Fiore M.F."/>
        </authorList>
    </citation>
    <scope>NUCLEOTIDE SEQUENCE [LARGE SCALE GENOMIC DNA]</scope>
    <source>
        <strain evidence="2 3">CENA595</strain>
    </source>
</reference>
<dbReference type="RefSeq" id="WP_045055700.1">
    <property type="nucleotide sequence ID" value="NZ_CAWMDP010000005.1"/>
</dbReference>
<protein>
    <submittedName>
        <fullName evidence="2">Uncharacterized protein</fullName>
    </submittedName>
</protein>
<keyword evidence="1" id="KW-0812">Transmembrane</keyword>
<keyword evidence="1" id="KW-0472">Membrane</keyword>
<dbReference type="Proteomes" id="UP000032452">
    <property type="component" value="Unassembled WGS sequence"/>
</dbReference>
<dbReference type="OrthoDB" id="574339at2"/>
<dbReference type="AlphaFoldDB" id="A0A0D8ZPV7"/>
<feature type="transmembrane region" description="Helical" evidence="1">
    <location>
        <begin position="36"/>
        <end position="55"/>
    </location>
</feature>
<keyword evidence="3" id="KW-1185">Reference proteome</keyword>
<proteinExistence type="predicted"/>
<evidence type="ECO:0000313" key="2">
    <source>
        <dbReference type="EMBL" id="KJH70755.1"/>
    </source>
</evidence>
<feature type="transmembrane region" description="Helical" evidence="1">
    <location>
        <begin position="12"/>
        <end position="30"/>
    </location>
</feature>
<dbReference type="NCBIfam" id="NF040558">
    <property type="entry name" value="CAS_Csx18"/>
    <property type="match status" value="1"/>
</dbReference>
<accession>A0A0D8ZPV7</accession>